<organism evidence="8 9">
    <name type="scientific">Candidatus Thiodiazotropha taylori</name>
    <dbReference type="NCBI Taxonomy" id="2792791"/>
    <lineage>
        <taxon>Bacteria</taxon>
        <taxon>Pseudomonadati</taxon>
        <taxon>Pseudomonadota</taxon>
        <taxon>Gammaproteobacteria</taxon>
        <taxon>Chromatiales</taxon>
        <taxon>Sedimenticolaceae</taxon>
        <taxon>Candidatus Thiodiazotropha</taxon>
    </lineage>
</organism>
<dbReference type="CDD" id="cd00796">
    <property type="entry name" value="INT_Rci_Hp1_C"/>
    <property type="match status" value="1"/>
</dbReference>
<dbReference type="AlphaFoldDB" id="A0A944M6G5"/>
<dbReference type="PANTHER" id="PTHR30629:SF2">
    <property type="entry name" value="PROPHAGE INTEGRASE INTS-RELATED"/>
    <property type="match status" value="1"/>
</dbReference>
<dbReference type="Gene3D" id="1.10.443.10">
    <property type="entry name" value="Intergrase catalytic core"/>
    <property type="match status" value="1"/>
</dbReference>
<keyword evidence="2" id="KW-0229">DNA integration</keyword>
<protein>
    <submittedName>
        <fullName evidence="8">Site-specific integrase</fullName>
    </submittedName>
</protein>
<dbReference type="InterPro" id="IPR002104">
    <property type="entry name" value="Integrase_catalytic"/>
</dbReference>
<sequence>MAEKLNFTKKVLESLPTPEQGRSYYLDTKIPRLGLTITPKGTKSFHVRTTVSGMTKRIALKNGTFPEMTVEKARKKAQKILSEVADSIDPVQKRRVKKSLSVTLRGVFESYLADRDLKPGTVKDYRRAFKETFDEWMDKPLSSITDRMVQTRYQERGKTSKARTDNAARVLAAVFRYAQAKYRDSEGATLYPRNPVDIIKETKTRYKIPRKKRILTREALPAWFEAVNGLRNEVSRDYFLFLLFTGTRREEAAKLQWKDMNFKGKTFRLTDTKNREIVDLPLPDYVATRLQARKGRKRVGWVFPAKVGRTGYLTDPRKSIAIVRKVSKAHFSPHDLRRTFISIAESLDLSVYTIKALVNHKVTTDVTAGYVVQTPERLAKASRRIESEILRLVGENAEIVVPIKEAG</sequence>
<dbReference type="InterPro" id="IPR011010">
    <property type="entry name" value="DNA_brk_join_enz"/>
</dbReference>
<comment type="caution">
    <text evidence="8">The sequence shown here is derived from an EMBL/GenBank/DDBJ whole genome shotgun (WGS) entry which is preliminary data.</text>
</comment>
<evidence type="ECO:0000256" key="3">
    <source>
        <dbReference type="ARBA" id="ARBA00023125"/>
    </source>
</evidence>
<evidence type="ECO:0000313" key="9">
    <source>
        <dbReference type="Proteomes" id="UP000770889"/>
    </source>
</evidence>
<reference evidence="8 9" key="1">
    <citation type="submission" date="2021-05" db="EMBL/GenBank/DDBJ databases">
        <title>Genetic and Functional Diversity in Clade A Lucinid endosymbionts from the Bahamas.</title>
        <authorList>
            <person name="Giani N.M."/>
            <person name="Engel A.S."/>
            <person name="Campbell B.J."/>
        </authorList>
    </citation>
    <scope>NUCLEOTIDE SEQUENCE [LARGE SCALE GENOMIC DNA]</scope>
    <source>
        <strain evidence="8">LUC16012Gg_MoonRockCtena</strain>
    </source>
</reference>
<keyword evidence="4" id="KW-0233">DNA recombination</keyword>
<name>A0A944M6G5_9GAMM</name>
<evidence type="ECO:0000313" key="8">
    <source>
        <dbReference type="EMBL" id="MBT2988018.1"/>
    </source>
</evidence>
<evidence type="ECO:0000256" key="4">
    <source>
        <dbReference type="ARBA" id="ARBA00023172"/>
    </source>
</evidence>
<dbReference type="PROSITE" id="PS51898">
    <property type="entry name" value="TYR_RECOMBINASE"/>
    <property type="match status" value="1"/>
</dbReference>
<dbReference type="GO" id="GO:0003677">
    <property type="term" value="F:DNA binding"/>
    <property type="evidence" value="ECO:0007669"/>
    <property type="project" value="UniProtKB-UniRule"/>
</dbReference>
<keyword evidence="3 5" id="KW-0238">DNA-binding</keyword>
<dbReference type="InterPro" id="IPR013762">
    <property type="entry name" value="Integrase-like_cat_sf"/>
</dbReference>
<dbReference type="InterPro" id="IPR038488">
    <property type="entry name" value="Integrase_DNA-bd_sf"/>
</dbReference>
<accession>A0A944M6G5</accession>
<proteinExistence type="inferred from homology"/>
<dbReference type="Gene3D" id="3.30.160.390">
    <property type="entry name" value="Integrase, DNA-binding domain"/>
    <property type="match status" value="1"/>
</dbReference>
<dbReference type="SUPFAM" id="SSF56349">
    <property type="entry name" value="DNA breaking-rejoining enzymes"/>
    <property type="match status" value="1"/>
</dbReference>
<dbReference type="InterPro" id="IPR010998">
    <property type="entry name" value="Integrase_recombinase_N"/>
</dbReference>
<comment type="similarity">
    <text evidence="1">Belongs to the 'phage' integrase family.</text>
</comment>
<evidence type="ECO:0000256" key="2">
    <source>
        <dbReference type="ARBA" id="ARBA00022908"/>
    </source>
</evidence>
<dbReference type="Pfam" id="PF13356">
    <property type="entry name" value="Arm-DNA-bind_3"/>
    <property type="match status" value="1"/>
</dbReference>
<dbReference type="Gene3D" id="1.10.150.130">
    <property type="match status" value="1"/>
</dbReference>
<gene>
    <name evidence="8" type="ORF">KME65_03550</name>
</gene>
<feature type="domain" description="Tyr recombinase" evidence="6">
    <location>
        <begin position="210"/>
        <end position="383"/>
    </location>
</feature>
<evidence type="ECO:0000259" key="6">
    <source>
        <dbReference type="PROSITE" id="PS51898"/>
    </source>
</evidence>
<dbReference type="GO" id="GO:0006310">
    <property type="term" value="P:DNA recombination"/>
    <property type="evidence" value="ECO:0007669"/>
    <property type="project" value="UniProtKB-KW"/>
</dbReference>
<dbReference type="PANTHER" id="PTHR30629">
    <property type="entry name" value="PROPHAGE INTEGRASE"/>
    <property type="match status" value="1"/>
</dbReference>
<dbReference type="PROSITE" id="PS51900">
    <property type="entry name" value="CB"/>
    <property type="match status" value="1"/>
</dbReference>
<evidence type="ECO:0000259" key="7">
    <source>
        <dbReference type="PROSITE" id="PS51900"/>
    </source>
</evidence>
<evidence type="ECO:0000256" key="1">
    <source>
        <dbReference type="ARBA" id="ARBA00008857"/>
    </source>
</evidence>
<dbReference type="InterPro" id="IPR044068">
    <property type="entry name" value="CB"/>
</dbReference>
<dbReference type="InterPro" id="IPR025166">
    <property type="entry name" value="Integrase_DNA_bind_dom"/>
</dbReference>
<evidence type="ECO:0000256" key="5">
    <source>
        <dbReference type="PROSITE-ProRule" id="PRU01248"/>
    </source>
</evidence>
<dbReference type="EMBL" id="JAHHGM010000002">
    <property type="protein sequence ID" value="MBT2988018.1"/>
    <property type="molecule type" value="Genomic_DNA"/>
</dbReference>
<dbReference type="GO" id="GO:0015074">
    <property type="term" value="P:DNA integration"/>
    <property type="evidence" value="ECO:0007669"/>
    <property type="project" value="UniProtKB-KW"/>
</dbReference>
<dbReference type="Pfam" id="PF00589">
    <property type="entry name" value="Phage_integrase"/>
    <property type="match status" value="1"/>
</dbReference>
<dbReference type="Proteomes" id="UP000770889">
    <property type="component" value="Unassembled WGS sequence"/>
</dbReference>
<dbReference type="InterPro" id="IPR050808">
    <property type="entry name" value="Phage_Integrase"/>
</dbReference>
<feature type="domain" description="Core-binding (CB)" evidence="7">
    <location>
        <begin position="102"/>
        <end position="179"/>
    </location>
</feature>